<dbReference type="GO" id="GO:0004364">
    <property type="term" value="F:glutathione transferase activity"/>
    <property type="evidence" value="ECO:0007669"/>
    <property type="project" value="TreeGrafter"/>
</dbReference>
<name>A0A6A6VKX7_9PLEO</name>
<dbReference type="Pfam" id="PF01124">
    <property type="entry name" value="MAPEG"/>
    <property type="match status" value="1"/>
</dbReference>
<keyword evidence="2 5" id="KW-0812">Transmembrane</keyword>
<dbReference type="Proteomes" id="UP000799440">
    <property type="component" value="Unassembled WGS sequence"/>
</dbReference>
<accession>A0A6A6VKX7</accession>
<keyword evidence="4 5" id="KW-0472">Membrane</keyword>
<dbReference type="OrthoDB" id="410651at2759"/>
<dbReference type="AlphaFoldDB" id="A0A6A6VKX7"/>
<evidence type="ECO:0000313" key="7">
    <source>
        <dbReference type="Proteomes" id="UP000799440"/>
    </source>
</evidence>
<comment type="subcellular location">
    <subcellularLocation>
        <location evidence="1">Membrane</location>
        <topology evidence="1">Multi-pass membrane protein</topology>
    </subcellularLocation>
</comment>
<gene>
    <name evidence="6" type="ORF">M011DRAFT_473760</name>
</gene>
<dbReference type="GO" id="GO:0005635">
    <property type="term" value="C:nuclear envelope"/>
    <property type="evidence" value="ECO:0007669"/>
    <property type="project" value="TreeGrafter"/>
</dbReference>
<evidence type="ECO:0000313" key="6">
    <source>
        <dbReference type="EMBL" id="KAF2751258.1"/>
    </source>
</evidence>
<dbReference type="GO" id="GO:0004602">
    <property type="term" value="F:glutathione peroxidase activity"/>
    <property type="evidence" value="ECO:0007669"/>
    <property type="project" value="TreeGrafter"/>
</dbReference>
<sequence length="152" mass="16293">MATVGIQFPSDYGYTLLSVVSTFFVGTWLGIRVTSFRKAAKIPYPYEYASAEQVSTAAPAAAKAMDTFNRAQRGHQNFVENHASAVGALLVAGLRYPKLAAGLGAVWSVNRVLYALGYTNGGEKGRYWGAAGILALWTLFGVAGKSAWEMCN</sequence>
<feature type="transmembrane region" description="Helical" evidence="5">
    <location>
        <begin position="127"/>
        <end position="148"/>
    </location>
</feature>
<dbReference type="GO" id="GO:0016020">
    <property type="term" value="C:membrane"/>
    <property type="evidence" value="ECO:0007669"/>
    <property type="project" value="UniProtKB-SubCell"/>
</dbReference>
<protein>
    <submittedName>
        <fullName evidence="6">Membrane-associated proteins in eicosanoid and glutathione metabolism</fullName>
    </submittedName>
</protein>
<evidence type="ECO:0000256" key="3">
    <source>
        <dbReference type="ARBA" id="ARBA00022989"/>
    </source>
</evidence>
<dbReference type="GO" id="GO:0005783">
    <property type="term" value="C:endoplasmic reticulum"/>
    <property type="evidence" value="ECO:0007669"/>
    <property type="project" value="TreeGrafter"/>
</dbReference>
<dbReference type="PANTHER" id="PTHR10250">
    <property type="entry name" value="MICROSOMAL GLUTATHIONE S-TRANSFERASE"/>
    <property type="match status" value="1"/>
</dbReference>
<evidence type="ECO:0000256" key="2">
    <source>
        <dbReference type="ARBA" id="ARBA00022692"/>
    </source>
</evidence>
<proteinExistence type="predicted"/>
<feature type="transmembrane region" description="Helical" evidence="5">
    <location>
        <begin position="12"/>
        <end position="31"/>
    </location>
</feature>
<dbReference type="InterPro" id="IPR050997">
    <property type="entry name" value="MAPEG"/>
</dbReference>
<dbReference type="InterPro" id="IPR023352">
    <property type="entry name" value="MAPEG-like_dom_sf"/>
</dbReference>
<dbReference type="Gene3D" id="1.20.120.550">
    <property type="entry name" value="Membrane associated eicosanoid/glutathione metabolism-like domain"/>
    <property type="match status" value="1"/>
</dbReference>
<reference evidence="6" key="1">
    <citation type="journal article" date="2020" name="Stud. Mycol.">
        <title>101 Dothideomycetes genomes: a test case for predicting lifestyles and emergence of pathogens.</title>
        <authorList>
            <person name="Haridas S."/>
            <person name="Albert R."/>
            <person name="Binder M."/>
            <person name="Bloem J."/>
            <person name="Labutti K."/>
            <person name="Salamov A."/>
            <person name="Andreopoulos B."/>
            <person name="Baker S."/>
            <person name="Barry K."/>
            <person name="Bills G."/>
            <person name="Bluhm B."/>
            <person name="Cannon C."/>
            <person name="Castanera R."/>
            <person name="Culley D."/>
            <person name="Daum C."/>
            <person name="Ezra D."/>
            <person name="Gonzalez J."/>
            <person name="Henrissat B."/>
            <person name="Kuo A."/>
            <person name="Liang C."/>
            <person name="Lipzen A."/>
            <person name="Lutzoni F."/>
            <person name="Magnuson J."/>
            <person name="Mondo S."/>
            <person name="Nolan M."/>
            <person name="Ohm R."/>
            <person name="Pangilinan J."/>
            <person name="Park H.-J."/>
            <person name="Ramirez L."/>
            <person name="Alfaro M."/>
            <person name="Sun H."/>
            <person name="Tritt A."/>
            <person name="Yoshinaga Y."/>
            <person name="Zwiers L.-H."/>
            <person name="Turgeon B."/>
            <person name="Goodwin S."/>
            <person name="Spatafora J."/>
            <person name="Crous P."/>
            <person name="Grigoriev I."/>
        </authorList>
    </citation>
    <scope>NUCLEOTIDE SEQUENCE</scope>
    <source>
        <strain evidence="6">CBS 119925</strain>
    </source>
</reference>
<dbReference type="PANTHER" id="PTHR10250:SF26">
    <property type="entry name" value="GLUTATHIONE S-TRANSFERASE 3, MITOCHONDRIAL"/>
    <property type="match status" value="1"/>
</dbReference>
<evidence type="ECO:0000256" key="4">
    <source>
        <dbReference type="ARBA" id="ARBA00023136"/>
    </source>
</evidence>
<dbReference type="InterPro" id="IPR001129">
    <property type="entry name" value="Membr-assoc_MAPEG"/>
</dbReference>
<evidence type="ECO:0000256" key="1">
    <source>
        <dbReference type="ARBA" id="ARBA00004141"/>
    </source>
</evidence>
<dbReference type="EMBL" id="MU006562">
    <property type="protein sequence ID" value="KAF2751258.1"/>
    <property type="molecule type" value="Genomic_DNA"/>
</dbReference>
<evidence type="ECO:0000256" key="5">
    <source>
        <dbReference type="SAM" id="Phobius"/>
    </source>
</evidence>
<keyword evidence="7" id="KW-1185">Reference proteome</keyword>
<dbReference type="SUPFAM" id="SSF161084">
    <property type="entry name" value="MAPEG domain-like"/>
    <property type="match status" value="1"/>
</dbReference>
<keyword evidence="3 5" id="KW-1133">Transmembrane helix</keyword>
<organism evidence="6 7">
    <name type="scientific">Sporormia fimetaria CBS 119925</name>
    <dbReference type="NCBI Taxonomy" id="1340428"/>
    <lineage>
        <taxon>Eukaryota</taxon>
        <taxon>Fungi</taxon>
        <taxon>Dikarya</taxon>
        <taxon>Ascomycota</taxon>
        <taxon>Pezizomycotina</taxon>
        <taxon>Dothideomycetes</taxon>
        <taxon>Pleosporomycetidae</taxon>
        <taxon>Pleosporales</taxon>
        <taxon>Sporormiaceae</taxon>
        <taxon>Sporormia</taxon>
    </lineage>
</organism>